<dbReference type="Proteomes" id="UP000653305">
    <property type="component" value="Unassembled WGS sequence"/>
</dbReference>
<name>A0A830CT33_9LAMI</name>
<reference evidence="2" key="1">
    <citation type="submission" date="2020-07" db="EMBL/GenBank/DDBJ databases">
        <title>Ethylene signaling mediates host invasion by parasitic plants.</title>
        <authorList>
            <person name="Yoshida S."/>
        </authorList>
    </citation>
    <scope>NUCLEOTIDE SEQUENCE</scope>
    <source>
        <strain evidence="2">Okayama</strain>
    </source>
</reference>
<gene>
    <name evidence="2" type="ORF">PHJA_002279200</name>
</gene>
<protein>
    <submittedName>
        <fullName evidence="2">Pyridoxal biosynthesis protein pdx1.1</fullName>
    </submittedName>
</protein>
<evidence type="ECO:0000313" key="3">
    <source>
        <dbReference type="Proteomes" id="UP000653305"/>
    </source>
</evidence>
<sequence length="75" mass="7976">MVQSPRPPSNPPSSSRPASSRCSTVALSWMLSMVSKPASPRKPVRAPSCPSGASPLTCMPRVTWPACLNPNSSRR</sequence>
<feature type="compositionally biased region" description="Pro residues" evidence="1">
    <location>
        <begin position="1"/>
        <end position="11"/>
    </location>
</feature>
<comment type="caution">
    <text evidence="2">The sequence shown here is derived from an EMBL/GenBank/DDBJ whole genome shotgun (WGS) entry which is preliminary data.</text>
</comment>
<accession>A0A830CT33</accession>
<feature type="compositionally biased region" description="Low complexity" evidence="1">
    <location>
        <begin position="12"/>
        <end position="21"/>
    </location>
</feature>
<dbReference type="AlphaFoldDB" id="A0A830CT33"/>
<evidence type="ECO:0000313" key="2">
    <source>
        <dbReference type="EMBL" id="GFQ01353.1"/>
    </source>
</evidence>
<dbReference type="EMBL" id="BMAC01000675">
    <property type="protein sequence ID" value="GFQ01353.1"/>
    <property type="molecule type" value="Genomic_DNA"/>
</dbReference>
<organism evidence="2 3">
    <name type="scientific">Phtheirospermum japonicum</name>
    <dbReference type="NCBI Taxonomy" id="374723"/>
    <lineage>
        <taxon>Eukaryota</taxon>
        <taxon>Viridiplantae</taxon>
        <taxon>Streptophyta</taxon>
        <taxon>Embryophyta</taxon>
        <taxon>Tracheophyta</taxon>
        <taxon>Spermatophyta</taxon>
        <taxon>Magnoliopsida</taxon>
        <taxon>eudicotyledons</taxon>
        <taxon>Gunneridae</taxon>
        <taxon>Pentapetalae</taxon>
        <taxon>asterids</taxon>
        <taxon>lamiids</taxon>
        <taxon>Lamiales</taxon>
        <taxon>Orobanchaceae</taxon>
        <taxon>Orobanchaceae incertae sedis</taxon>
        <taxon>Phtheirospermum</taxon>
    </lineage>
</organism>
<evidence type="ECO:0000256" key="1">
    <source>
        <dbReference type="SAM" id="MobiDB-lite"/>
    </source>
</evidence>
<feature type="region of interest" description="Disordered" evidence="1">
    <location>
        <begin position="1"/>
        <end position="21"/>
    </location>
</feature>
<proteinExistence type="predicted"/>
<keyword evidence="3" id="KW-1185">Reference proteome</keyword>